<dbReference type="Pfam" id="PF00067">
    <property type="entry name" value="p450"/>
    <property type="match status" value="1"/>
</dbReference>
<keyword evidence="3 7" id="KW-0479">Metal-binding</keyword>
<evidence type="ECO:0000256" key="7">
    <source>
        <dbReference type="PIRSR" id="PIRSR602401-1"/>
    </source>
</evidence>
<feature type="transmembrane region" description="Helical" evidence="8">
    <location>
        <begin position="12"/>
        <end position="31"/>
    </location>
</feature>
<comment type="cofactor">
    <cofactor evidence="1 7">
        <name>heme</name>
        <dbReference type="ChEBI" id="CHEBI:30413"/>
    </cofactor>
</comment>
<evidence type="ECO:0000256" key="8">
    <source>
        <dbReference type="SAM" id="Phobius"/>
    </source>
</evidence>
<dbReference type="InterPro" id="IPR002401">
    <property type="entry name" value="Cyt_P450_E_grp-I"/>
</dbReference>
<dbReference type="CDD" id="cd11065">
    <property type="entry name" value="CYP64-like"/>
    <property type="match status" value="1"/>
</dbReference>
<dbReference type="HOGENOM" id="CLU_001570_2_1_1"/>
<dbReference type="PRINTS" id="PR00463">
    <property type="entry name" value="EP450I"/>
</dbReference>
<protein>
    <recommendedName>
        <fullName evidence="11">Cytochrome P450 oxidoreductase</fullName>
    </recommendedName>
</protein>
<evidence type="ECO:0000256" key="5">
    <source>
        <dbReference type="ARBA" id="ARBA00023004"/>
    </source>
</evidence>
<proteinExistence type="inferred from homology"/>
<reference evidence="9 10" key="1">
    <citation type="submission" date="2015-01" db="EMBL/GenBank/DDBJ databases">
        <title>The Genome Sequence of Exophiala spinifera CBS89968.</title>
        <authorList>
            <consortium name="The Broad Institute Genomics Platform"/>
            <person name="Cuomo C."/>
            <person name="de Hoog S."/>
            <person name="Gorbushina A."/>
            <person name="Stielow B."/>
            <person name="Teixiera M."/>
            <person name="Abouelleil A."/>
            <person name="Chapman S.B."/>
            <person name="Priest M."/>
            <person name="Young S.K."/>
            <person name="Wortman J."/>
            <person name="Nusbaum C."/>
            <person name="Birren B."/>
        </authorList>
    </citation>
    <scope>NUCLEOTIDE SEQUENCE [LARGE SCALE GENOMIC DNA]</scope>
    <source>
        <strain evidence="9 10">CBS 89968</strain>
    </source>
</reference>
<dbReference type="InterPro" id="IPR001128">
    <property type="entry name" value="Cyt_P450"/>
</dbReference>
<comment type="similarity">
    <text evidence="2">Belongs to the cytochrome P450 family.</text>
</comment>
<dbReference type="InterPro" id="IPR036396">
    <property type="entry name" value="Cyt_P450_sf"/>
</dbReference>
<dbReference type="STRING" id="91928.A0A0D2B469"/>
<sequence>MATVGSLQTMRPTSISGIALVALCVWILYRLSRVGARDRRLPPGPPTVPILGNLHLIPTSGIGLKLKEWGEKYGGIFSLKFGNSTVVVLFDRKAVHHLLDKKGVLYSERPQSYVPSLVTGGDSFAFMNSTPLWRAERKVAVHNLSPKMLEEKVGHIQDAESVVLLASILDSPEEYYKHIKRTTSSVASAVVFGHRGPTMDNFWARAVYDAMDNYSASLEPGANPPVDEFPFLKYIPERFAKWKRRALGSYKCMDDTWAEARRRVNLRREKGIKRDSIIDSILDGEKHSDLDVTDKQLNHFLGVIVEGGADTTASATLTSIMYLALHPEFQEKARRQLDAVCGTDRLPSINDFEAIPYINCLIKEALRIHPVLPLGVPHRVNQDDWFDGMLIPKDSTVILPTWALHLSESQGYKDPQKYNPDRFLEYPRMADSYAGSPDWQHRDHYAYGAGRRICPGIHLAERTQWRLNARLLWAFEIQRKIDHETGKPIPIDVNKYHEGISHTPAEFPVVFKPRSQAHIALIREEMANAAKFLKAWDD</sequence>
<keyword evidence="10" id="KW-1185">Reference proteome</keyword>
<dbReference type="OrthoDB" id="1103324at2759"/>
<evidence type="ECO:0000256" key="4">
    <source>
        <dbReference type="ARBA" id="ARBA00023002"/>
    </source>
</evidence>
<dbReference type="GeneID" id="27336037"/>
<dbReference type="InterPro" id="IPR050364">
    <property type="entry name" value="Cytochrome_P450_fung"/>
</dbReference>
<dbReference type="Gene3D" id="1.10.630.10">
    <property type="entry name" value="Cytochrome P450"/>
    <property type="match status" value="1"/>
</dbReference>
<evidence type="ECO:0000256" key="6">
    <source>
        <dbReference type="ARBA" id="ARBA00023033"/>
    </source>
</evidence>
<keyword evidence="4" id="KW-0560">Oxidoreductase</keyword>
<evidence type="ECO:0000256" key="1">
    <source>
        <dbReference type="ARBA" id="ARBA00001971"/>
    </source>
</evidence>
<dbReference type="SUPFAM" id="SSF48264">
    <property type="entry name" value="Cytochrome P450"/>
    <property type="match status" value="1"/>
</dbReference>
<evidence type="ECO:0008006" key="11">
    <source>
        <dbReference type="Google" id="ProtNLM"/>
    </source>
</evidence>
<dbReference type="VEuPathDB" id="FungiDB:PV08_08954"/>
<dbReference type="GO" id="GO:0005506">
    <property type="term" value="F:iron ion binding"/>
    <property type="evidence" value="ECO:0007669"/>
    <property type="project" value="InterPro"/>
</dbReference>
<dbReference type="GO" id="GO:0020037">
    <property type="term" value="F:heme binding"/>
    <property type="evidence" value="ECO:0007669"/>
    <property type="project" value="InterPro"/>
</dbReference>
<dbReference type="PRINTS" id="PR00385">
    <property type="entry name" value="P450"/>
</dbReference>
<dbReference type="Proteomes" id="UP000053328">
    <property type="component" value="Unassembled WGS sequence"/>
</dbReference>
<keyword evidence="5 7" id="KW-0408">Iron</keyword>
<evidence type="ECO:0000256" key="2">
    <source>
        <dbReference type="ARBA" id="ARBA00010617"/>
    </source>
</evidence>
<keyword evidence="8" id="KW-0812">Transmembrane</keyword>
<keyword evidence="8" id="KW-0472">Membrane</keyword>
<dbReference type="PANTHER" id="PTHR46300:SF2">
    <property type="entry name" value="CYTOCHROME P450 MONOOXYGENASE ALNH-RELATED"/>
    <property type="match status" value="1"/>
</dbReference>
<gene>
    <name evidence="9" type="ORF">PV08_08954</name>
</gene>
<dbReference type="EMBL" id="KN847497">
    <property type="protein sequence ID" value="KIW13763.1"/>
    <property type="molecule type" value="Genomic_DNA"/>
</dbReference>
<keyword evidence="8" id="KW-1133">Transmembrane helix</keyword>
<accession>A0A0D2B469</accession>
<evidence type="ECO:0000256" key="3">
    <source>
        <dbReference type="ARBA" id="ARBA00022723"/>
    </source>
</evidence>
<dbReference type="GO" id="GO:0016705">
    <property type="term" value="F:oxidoreductase activity, acting on paired donors, with incorporation or reduction of molecular oxygen"/>
    <property type="evidence" value="ECO:0007669"/>
    <property type="project" value="InterPro"/>
</dbReference>
<keyword evidence="6" id="KW-0503">Monooxygenase</keyword>
<evidence type="ECO:0000313" key="10">
    <source>
        <dbReference type="Proteomes" id="UP000053328"/>
    </source>
</evidence>
<organism evidence="9 10">
    <name type="scientific">Exophiala spinifera</name>
    <dbReference type="NCBI Taxonomy" id="91928"/>
    <lineage>
        <taxon>Eukaryota</taxon>
        <taxon>Fungi</taxon>
        <taxon>Dikarya</taxon>
        <taxon>Ascomycota</taxon>
        <taxon>Pezizomycotina</taxon>
        <taxon>Eurotiomycetes</taxon>
        <taxon>Chaetothyriomycetidae</taxon>
        <taxon>Chaetothyriales</taxon>
        <taxon>Herpotrichiellaceae</taxon>
        <taxon>Exophiala</taxon>
    </lineage>
</organism>
<name>A0A0D2B469_9EURO</name>
<feature type="binding site" description="axial binding residue" evidence="7">
    <location>
        <position position="454"/>
    </location>
    <ligand>
        <name>heme</name>
        <dbReference type="ChEBI" id="CHEBI:30413"/>
    </ligand>
    <ligandPart>
        <name>Fe</name>
        <dbReference type="ChEBI" id="CHEBI:18248"/>
    </ligandPart>
</feature>
<evidence type="ECO:0000313" key="9">
    <source>
        <dbReference type="EMBL" id="KIW13763.1"/>
    </source>
</evidence>
<dbReference type="PANTHER" id="PTHR46300">
    <property type="entry name" value="P450, PUTATIVE (EUROFUNG)-RELATED-RELATED"/>
    <property type="match status" value="1"/>
</dbReference>
<dbReference type="RefSeq" id="XP_016233979.1">
    <property type="nucleotide sequence ID" value="XM_016383276.1"/>
</dbReference>
<dbReference type="AlphaFoldDB" id="A0A0D2B469"/>
<keyword evidence="7" id="KW-0349">Heme</keyword>
<dbReference type="GO" id="GO:0004497">
    <property type="term" value="F:monooxygenase activity"/>
    <property type="evidence" value="ECO:0007669"/>
    <property type="project" value="UniProtKB-KW"/>
</dbReference>